<dbReference type="AlphaFoldDB" id="A0A6J7FW21"/>
<proteinExistence type="inferred from homology"/>
<evidence type="ECO:0000256" key="1">
    <source>
        <dbReference type="ARBA" id="ARBA00010617"/>
    </source>
</evidence>
<dbReference type="GO" id="GO:0008395">
    <property type="term" value="F:steroid hydroxylase activity"/>
    <property type="evidence" value="ECO:0007669"/>
    <property type="project" value="TreeGrafter"/>
</dbReference>
<organism evidence="3">
    <name type="scientific">freshwater metagenome</name>
    <dbReference type="NCBI Taxonomy" id="449393"/>
    <lineage>
        <taxon>unclassified sequences</taxon>
        <taxon>metagenomes</taxon>
        <taxon>ecological metagenomes</taxon>
    </lineage>
</organism>
<dbReference type="PANTHER" id="PTHR46696">
    <property type="entry name" value="P450, PUTATIVE (EUROFUNG)-RELATED"/>
    <property type="match status" value="1"/>
</dbReference>
<dbReference type="GO" id="GO:0020037">
    <property type="term" value="F:heme binding"/>
    <property type="evidence" value="ECO:0007669"/>
    <property type="project" value="InterPro"/>
</dbReference>
<evidence type="ECO:0000313" key="3">
    <source>
        <dbReference type="EMBL" id="CAB4895873.1"/>
    </source>
</evidence>
<reference evidence="3" key="1">
    <citation type="submission" date="2020-05" db="EMBL/GenBank/DDBJ databases">
        <authorList>
            <person name="Chiriac C."/>
            <person name="Salcher M."/>
            <person name="Ghai R."/>
            <person name="Kavagutti S V."/>
        </authorList>
    </citation>
    <scope>NUCLEOTIDE SEQUENCE</scope>
</reference>
<dbReference type="InterPro" id="IPR001128">
    <property type="entry name" value="Cyt_P450"/>
</dbReference>
<name>A0A6J7FW21_9ZZZZ</name>
<dbReference type="SUPFAM" id="SSF48264">
    <property type="entry name" value="Cytochrome P450"/>
    <property type="match status" value="1"/>
</dbReference>
<dbReference type="EMBL" id="CAFAAL010000046">
    <property type="protein sequence ID" value="CAB4801405.1"/>
    <property type="molecule type" value="Genomic_DNA"/>
</dbReference>
<dbReference type="PRINTS" id="PR00359">
    <property type="entry name" value="BP450"/>
</dbReference>
<comment type="similarity">
    <text evidence="1">Belongs to the cytochrome P450 family.</text>
</comment>
<gene>
    <name evidence="2" type="ORF">UFOPK3004_00696</name>
    <name evidence="3" type="ORF">UFOPK3494_00667</name>
</gene>
<dbReference type="Pfam" id="PF00067">
    <property type="entry name" value="p450"/>
    <property type="match status" value="1"/>
</dbReference>
<sequence length="115" mass="13158">MNRTATQDVEVNGFNIRKGDRILLLYPSANRDEKVFANPFTFDITRTPNDHVAFGAYGRHHCLGAPLARLELRVLFEEILRRFDTMQLVTDGPLPWRRGNFVLGLNEVPVTFTAK</sequence>
<dbReference type="PANTHER" id="PTHR46696:SF4">
    <property type="entry name" value="BIOTIN BIOSYNTHESIS CYTOCHROME P450"/>
    <property type="match status" value="1"/>
</dbReference>
<accession>A0A6J7FW21</accession>
<dbReference type="InterPro" id="IPR036396">
    <property type="entry name" value="Cyt_P450_sf"/>
</dbReference>
<dbReference type="GO" id="GO:0005506">
    <property type="term" value="F:iron ion binding"/>
    <property type="evidence" value="ECO:0007669"/>
    <property type="project" value="InterPro"/>
</dbReference>
<evidence type="ECO:0000313" key="2">
    <source>
        <dbReference type="EMBL" id="CAB4801405.1"/>
    </source>
</evidence>
<dbReference type="Gene3D" id="1.10.630.10">
    <property type="entry name" value="Cytochrome P450"/>
    <property type="match status" value="1"/>
</dbReference>
<dbReference type="EMBL" id="CAFBMF010000031">
    <property type="protein sequence ID" value="CAB4895873.1"/>
    <property type="molecule type" value="Genomic_DNA"/>
</dbReference>
<dbReference type="GO" id="GO:0036199">
    <property type="term" value="F:cholest-4-en-3-one 26-monooxygenase activity"/>
    <property type="evidence" value="ECO:0007669"/>
    <property type="project" value="TreeGrafter"/>
</dbReference>
<dbReference type="InterPro" id="IPR002397">
    <property type="entry name" value="Cyt_P450_B"/>
</dbReference>
<dbReference type="GO" id="GO:0006707">
    <property type="term" value="P:cholesterol catabolic process"/>
    <property type="evidence" value="ECO:0007669"/>
    <property type="project" value="TreeGrafter"/>
</dbReference>
<protein>
    <submittedName>
        <fullName evidence="3">Unannotated protein</fullName>
    </submittedName>
</protein>